<dbReference type="GO" id="GO:0003755">
    <property type="term" value="F:peptidyl-prolyl cis-trans isomerase activity"/>
    <property type="evidence" value="ECO:0007669"/>
    <property type="project" value="UniProtKB-UniRule"/>
</dbReference>
<protein>
    <recommendedName>
        <fullName evidence="6">Peptidyl-prolyl cis-trans isomerase</fullName>
        <ecNumber evidence="6">5.2.1.8</ecNumber>
    </recommendedName>
</protein>
<dbReference type="PROSITE" id="PS51257">
    <property type="entry name" value="PROKAR_LIPOPROTEIN"/>
    <property type="match status" value="1"/>
</dbReference>
<organism evidence="8 9">
    <name type="scientific">Hymenobacter daecheongensis DSM 21074</name>
    <dbReference type="NCBI Taxonomy" id="1121955"/>
    <lineage>
        <taxon>Bacteria</taxon>
        <taxon>Pseudomonadati</taxon>
        <taxon>Bacteroidota</taxon>
        <taxon>Cytophagia</taxon>
        <taxon>Cytophagales</taxon>
        <taxon>Hymenobacteraceae</taxon>
        <taxon>Hymenobacter</taxon>
    </lineage>
</organism>
<comment type="catalytic activity">
    <reaction evidence="1 5 6">
        <text>[protein]-peptidylproline (omega=180) = [protein]-peptidylproline (omega=0)</text>
        <dbReference type="Rhea" id="RHEA:16237"/>
        <dbReference type="Rhea" id="RHEA-COMP:10747"/>
        <dbReference type="Rhea" id="RHEA-COMP:10748"/>
        <dbReference type="ChEBI" id="CHEBI:83833"/>
        <dbReference type="ChEBI" id="CHEBI:83834"/>
        <dbReference type="EC" id="5.2.1.8"/>
    </reaction>
</comment>
<evidence type="ECO:0000256" key="6">
    <source>
        <dbReference type="RuleBase" id="RU003915"/>
    </source>
</evidence>
<reference evidence="8 9" key="1">
    <citation type="submission" date="2016-11" db="EMBL/GenBank/DDBJ databases">
        <authorList>
            <person name="Jaros S."/>
            <person name="Januszkiewicz K."/>
            <person name="Wedrychowicz H."/>
        </authorList>
    </citation>
    <scope>NUCLEOTIDE SEQUENCE [LARGE SCALE GENOMIC DNA]</scope>
    <source>
        <strain evidence="8 9">DSM 21074</strain>
    </source>
</reference>
<evidence type="ECO:0000256" key="1">
    <source>
        <dbReference type="ARBA" id="ARBA00000971"/>
    </source>
</evidence>
<evidence type="ECO:0000313" key="9">
    <source>
        <dbReference type="Proteomes" id="UP000184418"/>
    </source>
</evidence>
<dbReference type="InterPro" id="IPR046357">
    <property type="entry name" value="PPIase_dom_sf"/>
</dbReference>
<accession>A0A1M6MJQ7</accession>
<dbReference type="Pfam" id="PF00254">
    <property type="entry name" value="FKBP_C"/>
    <property type="match status" value="1"/>
</dbReference>
<keyword evidence="4 5" id="KW-0413">Isomerase</keyword>
<dbReference type="Proteomes" id="UP000184418">
    <property type="component" value="Unassembled WGS sequence"/>
</dbReference>
<dbReference type="EC" id="5.2.1.8" evidence="6"/>
<dbReference type="STRING" id="1121955.SAMN02745146_0298"/>
<evidence type="ECO:0000256" key="4">
    <source>
        <dbReference type="ARBA" id="ARBA00023235"/>
    </source>
</evidence>
<name>A0A1M6MJQ7_9BACT</name>
<dbReference type="PROSITE" id="PS50059">
    <property type="entry name" value="FKBP_PPIASE"/>
    <property type="match status" value="1"/>
</dbReference>
<dbReference type="SUPFAM" id="SSF54534">
    <property type="entry name" value="FKBP-like"/>
    <property type="match status" value="1"/>
</dbReference>
<dbReference type="EMBL" id="FQYN01000013">
    <property type="protein sequence ID" value="SHJ83590.1"/>
    <property type="molecule type" value="Genomic_DNA"/>
</dbReference>
<evidence type="ECO:0000259" key="7">
    <source>
        <dbReference type="PROSITE" id="PS50059"/>
    </source>
</evidence>
<evidence type="ECO:0000313" key="8">
    <source>
        <dbReference type="EMBL" id="SHJ83590.1"/>
    </source>
</evidence>
<proteinExistence type="inferred from homology"/>
<keyword evidence="9" id="KW-1185">Reference proteome</keyword>
<dbReference type="PANTHER" id="PTHR43811">
    <property type="entry name" value="FKBP-TYPE PEPTIDYL-PROLYL CIS-TRANS ISOMERASE FKPA"/>
    <property type="match status" value="1"/>
</dbReference>
<dbReference type="PANTHER" id="PTHR43811:SF26">
    <property type="entry name" value="PEPTIDYL-PROLYL CIS-TRANS ISOMERASE FKBP16-1, CHLOROPLASTIC"/>
    <property type="match status" value="1"/>
</dbReference>
<evidence type="ECO:0000256" key="2">
    <source>
        <dbReference type="ARBA" id="ARBA00006577"/>
    </source>
</evidence>
<evidence type="ECO:0000256" key="5">
    <source>
        <dbReference type="PROSITE-ProRule" id="PRU00277"/>
    </source>
</evidence>
<evidence type="ECO:0000256" key="3">
    <source>
        <dbReference type="ARBA" id="ARBA00023110"/>
    </source>
</evidence>
<feature type="domain" description="PPIase FKBP-type" evidence="7">
    <location>
        <begin position="91"/>
        <end position="188"/>
    </location>
</feature>
<keyword evidence="3 5" id="KW-0697">Rotamase</keyword>
<dbReference type="AlphaFoldDB" id="A0A1M6MJQ7"/>
<sequence>MKMNISTNRLALTRLVALLLVLLPLLSACKKENDFQKEAREYEEKHKIIDEALIQGYFTRNGIASGSYTRLESGVYLITLAEGTGATIVAGQKVQTKYTARFLSQELNDVVFENTYDNRTLCKCVELIVDQSTSIIKGQHEALKTMKLGGRKKIFIPSYMAYGRGGYAQLGVLPDEPVWLDLEVTKVL</sequence>
<gene>
    <name evidence="8" type="ORF">SAMN02745146_0298</name>
</gene>
<dbReference type="InterPro" id="IPR001179">
    <property type="entry name" value="PPIase_FKBP_dom"/>
</dbReference>
<comment type="similarity">
    <text evidence="2 6">Belongs to the FKBP-type PPIase family.</text>
</comment>
<dbReference type="Gene3D" id="3.10.50.40">
    <property type="match status" value="1"/>
</dbReference>